<proteinExistence type="predicted"/>
<reference evidence="1 2" key="1">
    <citation type="submission" date="2016-10" db="EMBL/GenBank/DDBJ databases">
        <title>Complete genome of the TMA-utilizing, human hosted archaeon Methanomethylophilus alvus Gen. nov, sp. nov., strain Mx-05, derived from a pure culture.</title>
        <authorList>
            <person name="Brugere J.-F."/>
            <person name="Ben Hania W."/>
            <person name="Chaudhary P.P."/>
            <person name="Gaci N."/>
            <person name="Borrel G."/>
            <person name="Cao Van Tuat L."/>
            <person name="Fardeau M.-L."/>
            <person name="Harris H.M.B."/>
            <person name="O'Toole P.W."/>
            <person name="Ollivier B."/>
        </authorList>
    </citation>
    <scope>NUCLEOTIDE SEQUENCE [LARGE SCALE GENOMIC DNA]</scope>
    <source>
        <strain evidence="1 2">Mx-05</strain>
    </source>
</reference>
<sequence>MEILSPAGSPEGLVASVKGGCDAVYLGGKSFGARAFSNNFTDKQIEGAVNYAHDNGVKVYVTVNTLIKDSEMDDAVSFVRFLADIGADAVLVQDLGLLKSLHSVDIKKHASTQMGICSREGLEWCARNGISRAVLNRELTFEELEDIVRDSPVETEVFVQGALCYCLSGGCLFSSLVGGRSGNRGQCAQPCRKKYTMDGETSFRLSSADLYGVDWIKKLDSIGVTSAKIEGRMRSQAYAYLASKVYSSVNRGADPSEYGEDLDLLKTVFNRGYCDGYLGGVVSPVQMKYADNRGYRLGRATFKKRKFDTSELDEEVNVRDGISIYDGDVKVGGFKLSSVGKTASPFDIPDGTYDVYRTYDPRIDIIKNMVGDVPRFDGQTERRPVHSRLKEVVRPKRDLPEMSFYVGSVRNLEAVLPYAHRIYYEECDSLPEAQEICDGAGKEIVTIAPRFDPSWRPDTSRPFMVHTPGQYIPRGDERIYASYNMNVFNSRVSMPFYQTTLSTELSDQEIEYLAHHHPGRLEVMVFGRTELMCTRDPGLKNGILEDEKGYRFPVYRDCHGLAHVLNSTDLMLLPYLRQLGSFGIDSVGIDVRKRPERIAAAVAKAFAGNNVKAKLDLTGLCGGINYGAYLRGTD</sequence>
<dbReference type="EMBL" id="CP017686">
    <property type="protein sequence ID" value="AYQ55054.1"/>
    <property type="molecule type" value="Genomic_DNA"/>
</dbReference>
<gene>
    <name evidence="1" type="ORF">BKD89_04455</name>
</gene>
<organism evidence="1 2">
    <name type="scientific">Methanomethylophilus alvi</name>
    <dbReference type="NCBI Taxonomy" id="1291540"/>
    <lineage>
        <taxon>Archaea</taxon>
        <taxon>Methanobacteriati</taxon>
        <taxon>Thermoplasmatota</taxon>
        <taxon>Thermoplasmata</taxon>
        <taxon>Methanomassiliicoccales</taxon>
        <taxon>Methanomethylophilaceae</taxon>
        <taxon>Methanomethylophilus</taxon>
    </lineage>
</organism>
<evidence type="ECO:0000313" key="2">
    <source>
        <dbReference type="Proteomes" id="UP000273278"/>
    </source>
</evidence>
<dbReference type="Pfam" id="PF01136">
    <property type="entry name" value="Peptidase_U32"/>
    <property type="match status" value="2"/>
</dbReference>
<dbReference type="GeneID" id="41321692"/>
<dbReference type="Proteomes" id="UP000273278">
    <property type="component" value="Chromosome"/>
</dbReference>
<dbReference type="PANTHER" id="PTHR30217:SF10">
    <property type="entry name" value="23S RRNA 5-HYDROXYCYTIDINE C2501 SYNTHASE"/>
    <property type="match status" value="1"/>
</dbReference>
<dbReference type="PANTHER" id="PTHR30217">
    <property type="entry name" value="PEPTIDASE U32 FAMILY"/>
    <property type="match status" value="1"/>
</dbReference>
<dbReference type="RefSeq" id="WP_015504794.1">
    <property type="nucleotide sequence ID" value="NZ_CAYARO010000020.1"/>
</dbReference>
<dbReference type="OMA" id="ELMCTRD"/>
<name>A0A3G3IHN1_9ARCH</name>
<evidence type="ECO:0000313" key="1">
    <source>
        <dbReference type="EMBL" id="AYQ55054.1"/>
    </source>
</evidence>
<protein>
    <submittedName>
        <fullName evidence="1">Peptidase</fullName>
    </submittedName>
</protein>
<dbReference type="InterPro" id="IPR001539">
    <property type="entry name" value="Peptidase_U32"/>
</dbReference>
<dbReference type="InterPro" id="IPR051454">
    <property type="entry name" value="RNA/ubiquinone_mod_enzymes"/>
</dbReference>
<accession>A0A3G3IHN1</accession>
<dbReference type="AlphaFoldDB" id="A0A3G3IHN1"/>